<organism evidence="1 2">
    <name type="scientific">Aquimarina rubra</name>
    <dbReference type="NCBI Taxonomy" id="1920033"/>
    <lineage>
        <taxon>Bacteria</taxon>
        <taxon>Pseudomonadati</taxon>
        <taxon>Bacteroidota</taxon>
        <taxon>Flavobacteriia</taxon>
        <taxon>Flavobacteriales</taxon>
        <taxon>Flavobacteriaceae</taxon>
        <taxon>Aquimarina</taxon>
    </lineage>
</organism>
<dbReference type="SUPFAM" id="SSF49899">
    <property type="entry name" value="Concanavalin A-like lectins/glucanases"/>
    <property type="match status" value="1"/>
</dbReference>
<reference evidence="2" key="1">
    <citation type="journal article" date="2019" name="Int. J. Syst. Evol. Microbiol.">
        <title>The Global Catalogue of Microorganisms (GCM) 10K type strain sequencing project: providing services to taxonomists for standard genome sequencing and annotation.</title>
        <authorList>
            <consortium name="The Broad Institute Genomics Platform"/>
            <consortium name="The Broad Institute Genome Sequencing Center for Infectious Disease"/>
            <person name="Wu L."/>
            <person name="Ma J."/>
        </authorList>
    </citation>
    <scope>NUCLEOTIDE SEQUENCE [LARGE SCALE GENOMIC DNA]</scope>
    <source>
        <strain evidence="2">KCTC 52274</strain>
    </source>
</reference>
<dbReference type="Pfam" id="PF13385">
    <property type="entry name" value="Laminin_G_3"/>
    <property type="match status" value="1"/>
</dbReference>
<dbReference type="InterPro" id="IPR015919">
    <property type="entry name" value="Cadherin-like_sf"/>
</dbReference>
<dbReference type="EMBL" id="JBHULE010000002">
    <property type="protein sequence ID" value="MFD2561230.1"/>
    <property type="molecule type" value="Genomic_DNA"/>
</dbReference>
<dbReference type="RefSeq" id="WP_378288761.1">
    <property type="nucleotide sequence ID" value="NZ_JBHULE010000002.1"/>
</dbReference>
<keyword evidence="2" id="KW-1185">Reference proteome</keyword>
<dbReference type="Gene3D" id="2.60.40.60">
    <property type="entry name" value="Cadherins"/>
    <property type="match status" value="1"/>
</dbReference>
<name>A0ABW5L8Y9_9FLAO</name>
<comment type="caution">
    <text evidence="1">The sequence shown here is derived from an EMBL/GenBank/DDBJ whole genome shotgun (WGS) entry which is preliminary data.</text>
</comment>
<protein>
    <submittedName>
        <fullName evidence="1">LamG-like jellyroll fold domain-containing protein</fullName>
    </submittedName>
</protein>
<proteinExistence type="predicted"/>
<dbReference type="InterPro" id="IPR013320">
    <property type="entry name" value="ConA-like_dom_sf"/>
</dbReference>
<evidence type="ECO:0000313" key="1">
    <source>
        <dbReference type="EMBL" id="MFD2561230.1"/>
    </source>
</evidence>
<accession>A0ABW5L8Y9</accession>
<dbReference type="SUPFAM" id="SSF49313">
    <property type="entry name" value="Cadherin-like"/>
    <property type="match status" value="1"/>
</dbReference>
<gene>
    <name evidence="1" type="ORF">ACFSR1_01030</name>
</gene>
<dbReference type="Proteomes" id="UP001597319">
    <property type="component" value="Unassembled WGS sequence"/>
</dbReference>
<evidence type="ECO:0000313" key="2">
    <source>
        <dbReference type="Proteomes" id="UP001597319"/>
    </source>
</evidence>
<sequence length="367" mass="39710">MKKITIILMGLITLISCSNDDDCNNDPMITVESFEAVVIENPSEGQPIGTVNATANNGASLVFSLDNQSVANALEIDAVTGELSVLSTSAFDHDVNGTITATYSASSGTHTREAGITITVSLPVPENDLLAYYSFNGNAKDESIGTTDGVPSGVSFGLDRFQNANAAAVFNQFGAFVDLDDQDFFVGQDQQFAISTWVKPNNFPTDTRNQITIIGKLSQTTATTPCGEFEQEFFTQLTNEGKVRVVYYEKDGTINRPYRWIESVNGVNEDQWAHIAINYDGSIDTNDGKDRIDILIDGVSSPTTMVEKAGDVPTEILDTTSHLSIGNFLDSSGEVCHNRAFEGTIDDMAIYSRLLTVEEITNLASDN</sequence>
<dbReference type="PROSITE" id="PS51257">
    <property type="entry name" value="PROKAR_LIPOPROTEIN"/>
    <property type="match status" value="1"/>
</dbReference>
<dbReference type="CDD" id="cd11304">
    <property type="entry name" value="Cadherin_repeat"/>
    <property type="match status" value="1"/>
</dbReference>
<dbReference type="Gene3D" id="2.60.120.200">
    <property type="match status" value="1"/>
</dbReference>